<dbReference type="InterPro" id="IPR004853">
    <property type="entry name" value="Sugar_P_trans_dom"/>
</dbReference>
<protein>
    <submittedName>
        <fullName evidence="9">Glucose-6-phosphate/phosphate translocator</fullName>
    </submittedName>
</protein>
<dbReference type="FunCoup" id="D7FK20">
    <property type="interactions" value="296"/>
</dbReference>
<feature type="compositionally biased region" description="Pro residues" evidence="5">
    <location>
        <begin position="328"/>
        <end position="339"/>
    </location>
</feature>
<dbReference type="eggNOG" id="KOG1441">
    <property type="taxonomic scope" value="Eukaryota"/>
</dbReference>
<dbReference type="PROSITE" id="PS51257">
    <property type="entry name" value="PROKAR_LIPOPROTEIN"/>
    <property type="match status" value="1"/>
</dbReference>
<evidence type="ECO:0000313" key="9">
    <source>
        <dbReference type="EMBL" id="CBJ49109.1"/>
    </source>
</evidence>
<dbReference type="EMBL" id="FN647992">
    <property type="protein sequence ID" value="CBJ49109.1"/>
    <property type="molecule type" value="Genomic_DNA"/>
</dbReference>
<dbReference type="SUPFAM" id="SSF103481">
    <property type="entry name" value="Multidrug resistance efflux transporter EmrE"/>
    <property type="match status" value="1"/>
</dbReference>
<keyword evidence="4 6" id="KW-0472">Membrane</keyword>
<feature type="domain" description="Sugar phosphate transporter" evidence="8">
    <location>
        <begin position="87"/>
        <end position="322"/>
    </location>
</feature>
<accession>D7FK20</accession>
<name>D7FK20_ECTSI</name>
<evidence type="ECO:0000256" key="3">
    <source>
        <dbReference type="ARBA" id="ARBA00022989"/>
    </source>
</evidence>
<feature type="compositionally biased region" description="Gly residues" evidence="5">
    <location>
        <begin position="340"/>
        <end position="361"/>
    </location>
</feature>
<proteinExistence type="predicted"/>
<evidence type="ECO:0000256" key="6">
    <source>
        <dbReference type="SAM" id="Phobius"/>
    </source>
</evidence>
<evidence type="ECO:0000256" key="2">
    <source>
        <dbReference type="ARBA" id="ARBA00022692"/>
    </source>
</evidence>
<dbReference type="OrthoDB" id="6418713at2759"/>
<feature type="transmembrane region" description="Helical" evidence="6">
    <location>
        <begin position="190"/>
        <end position="214"/>
    </location>
</feature>
<dbReference type="InParanoid" id="D7FK20"/>
<feature type="region of interest" description="Disordered" evidence="5">
    <location>
        <begin position="328"/>
        <end position="397"/>
    </location>
</feature>
<dbReference type="GO" id="GO:0016020">
    <property type="term" value="C:membrane"/>
    <property type="evidence" value="ECO:0007669"/>
    <property type="project" value="UniProtKB-SubCell"/>
</dbReference>
<sequence length="397" mass="40664">MRTTGILVALVGAACHAGSASAFVPSRAPGALATPGAVQAPTVSALAPADLKQLSTTAPADSALAMTRGGGRGAAPPAPKKNQTVIVGIYFFLWYALNIGYNITNKKALNAIALPWSISVLQLVVGSIFVLPLWMLKLRDAPGLTMANVKGLSPIATCHMLSHVCAVIGLGAGAVSFVHIVKAAEPLFTALFSAVFLGQIFSPLVYLTLVPVVAGVALASLKELDFKWAALGGAMGSNLAASTRAILSKRSMGMDMGKNMSPANLYAVLTIMASAMLLPLSAMVEGPKIKELWESTVTTPEKGNEIIYNTVASGVFFYLYSHWGGGGLPPPQGGGPPPGGEQGPLPQGGGTPKKGGKGPLGGQKTPIFFFLGEGGKPPPPHSPPLSRGRGVGFLPLG</sequence>
<evidence type="ECO:0000259" key="8">
    <source>
        <dbReference type="Pfam" id="PF03151"/>
    </source>
</evidence>
<evidence type="ECO:0000256" key="7">
    <source>
        <dbReference type="SAM" id="SignalP"/>
    </source>
</evidence>
<feature type="signal peptide" evidence="7">
    <location>
        <begin position="1"/>
        <end position="22"/>
    </location>
</feature>
<keyword evidence="7" id="KW-0732">Signal</keyword>
<feature type="transmembrane region" description="Helical" evidence="6">
    <location>
        <begin position="113"/>
        <end position="134"/>
    </location>
</feature>
<feature type="transmembrane region" description="Helical" evidence="6">
    <location>
        <begin position="84"/>
        <end position="101"/>
    </location>
</feature>
<comment type="subcellular location">
    <subcellularLocation>
        <location evidence="1">Membrane</location>
        <topology evidence="1">Multi-pass membrane protein</topology>
    </subcellularLocation>
</comment>
<dbReference type="Proteomes" id="UP000002630">
    <property type="component" value="Linkage Group LG13"/>
</dbReference>
<evidence type="ECO:0000256" key="5">
    <source>
        <dbReference type="SAM" id="MobiDB-lite"/>
    </source>
</evidence>
<dbReference type="EMBL" id="FN649738">
    <property type="protein sequence ID" value="CBJ49109.1"/>
    <property type="molecule type" value="Genomic_DNA"/>
</dbReference>
<dbReference type="InterPro" id="IPR037185">
    <property type="entry name" value="EmrE-like"/>
</dbReference>
<keyword evidence="2 6" id="KW-0812">Transmembrane</keyword>
<reference evidence="9 10" key="1">
    <citation type="journal article" date="2010" name="Nature">
        <title>The Ectocarpus genome and the independent evolution of multicellularity in brown algae.</title>
        <authorList>
            <person name="Cock J.M."/>
            <person name="Sterck L."/>
            <person name="Rouze P."/>
            <person name="Scornet D."/>
            <person name="Allen A.E."/>
            <person name="Amoutzias G."/>
            <person name="Anthouard V."/>
            <person name="Artiguenave F."/>
            <person name="Aury J.M."/>
            <person name="Badger J.H."/>
            <person name="Beszteri B."/>
            <person name="Billiau K."/>
            <person name="Bonnet E."/>
            <person name="Bothwell J.H."/>
            <person name="Bowler C."/>
            <person name="Boyen C."/>
            <person name="Brownlee C."/>
            <person name="Carrano C.J."/>
            <person name="Charrier B."/>
            <person name="Cho G.Y."/>
            <person name="Coelho S.M."/>
            <person name="Collen J."/>
            <person name="Corre E."/>
            <person name="Da Silva C."/>
            <person name="Delage L."/>
            <person name="Delaroque N."/>
            <person name="Dittami S.M."/>
            <person name="Doulbeau S."/>
            <person name="Elias M."/>
            <person name="Farnham G."/>
            <person name="Gachon C.M."/>
            <person name="Gschloessl B."/>
            <person name="Heesch S."/>
            <person name="Jabbari K."/>
            <person name="Jubin C."/>
            <person name="Kawai H."/>
            <person name="Kimura K."/>
            <person name="Kloareg B."/>
            <person name="Kupper F.C."/>
            <person name="Lang D."/>
            <person name="Le Bail A."/>
            <person name="Leblanc C."/>
            <person name="Lerouge P."/>
            <person name="Lohr M."/>
            <person name="Lopez P.J."/>
            <person name="Martens C."/>
            <person name="Maumus F."/>
            <person name="Michel G."/>
            <person name="Miranda-Saavedra D."/>
            <person name="Morales J."/>
            <person name="Moreau H."/>
            <person name="Motomura T."/>
            <person name="Nagasato C."/>
            <person name="Napoli C.A."/>
            <person name="Nelson D.R."/>
            <person name="Nyvall-Collen P."/>
            <person name="Peters A.F."/>
            <person name="Pommier C."/>
            <person name="Potin P."/>
            <person name="Poulain J."/>
            <person name="Quesneville H."/>
            <person name="Read B."/>
            <person name="Rensing S.A."/>
            <person name="Ritter A."/>
            <person name="Rousvoal S."/>
            <person name="Samanta M."/>
            <person name="Samson G."/>
            <person name="Schroeder D.C."/>
            <person name="Segurens B."/>
            <person name="Strittmatter M."/>
            <person name="Tonon T."/>
            <person name="Tregear J.W."/>
            <person name="Valentin K."/>
            <person name="von Dassow P."/>
            <person name="Yamagishi T."/>
            <person name="Van de Peer Y."/>
            <person name="Wincker P."/>
        </authorList>
    </citation>
    <scope>NUCLEOTIDE SEQUENCE [LARGE SCALE GENOMIC DNA]</scope>
    <source>
        <strain evidence="10">Ec32 / CCAP1310/4</strain>
    </source>
</reference>
<evidence type="ECO:0000313" key="10">
    <source>
        <dbReference type="Proteomes" id="UP000002630"/>
    </source>
</evidence>
<feature type="transmembrane region" description="Helical" evidence="6">
    <location>
        <begin position="263"/>
        <end position="284"/>
    </location>
</feature>
<dbReference type="Pfam" id="PF03151">
    <property type="entry name" value="TPT"/>
    <property type="match status" value="1"/>
</dbReference>
<evidence type="ECO:0000256" key="1">
    <source>
        <dbReference type="ARBA" id="ARBA00004141"/>
    </source>
</evidence>
<dbReference type="OMA" id="SPIATCH"/>
<feature type="transmembrane region" description="Helical" evidence="6">
    <location>
        <begin position="226"/>
        <end position="247"/>
    </location>
</feature>
<gene>
    <name evidence="9" type="primary">GPT</name>
    <name evidence="9" type="ORF">Esi_0139_0068</name>
</gene>
<keyword evidence="3 6" id="KW-1133">Transmembrane helix</keyword>
<dbReference type="InterPro" id="IPR050186">
    <property type="entry name" value="TPT_transporter"/>
</dbReference>
<dbReference type="AlphaFoldDB" id="D7FK20"/>
<dbReference type="PANTHER" id="PTHR11132">
    <property type="entry name" value="SOLUTE CARRIER FAMILY 35"/>
    <property type="match status" value="1"/>
</dbReference>
<feature type="chain" id="PRO_5003095602" evidence="7">
    <location>
        <begin position="23"/>
        <end position="397"/>
    </location>
</feature>
<evidence type="ECO:0000256" key="4">
    <source>
        <dbReference type="ARBA" id="ARBA00023136"/>
    </source>
</evidence>
<organism evidence="9 10">
    <name type="scientific">Ectocarpus siliculosus</name>
    <name type="common">Brown alga</name>
    <name type="synonym">Conferva siliculosa</name>
    <dbReference type="NCBI Taxonomy" id="2880"/>
    <lineage>
        <taxon>Eukaryota</taxon>
        <taxon>Sar</taxon>
        <taxon>Stramenopiles</taxon>
        <taxon>Ochrophyta</taxon>
        <taxon>PX clade</taxon>
        <taxon>Phaeophyceae</taxon>
        <taxon>Ectocarpales</taxon>
        <taxon>Ectocarpaceae</taxon>
        <taxon>Ectocarpus</taxon>
    </lineage>
</organism>
<keyword evidence="10" id="KW-1185">Reference proteome</keyword>
<feature type="transmembrane region" description="Helical" evidence="6">
    <location>
        <begin position="154"/>
        <end position="178"/>
    </location>
</feature>